<dbReference type="AlphaFoldDB" id="A0A6C0M1K9"/>
<reference evidence="1" key="1">
    <citation type="journal article" date="2020" name="Nature">
        <title>Giant virus diversity and host interactions through global metagenomics.</title>
        <authorList>
            <person name="Schulz F."/>
            <person name="Roux S."/>
            <person name="Paez-Espino D."/>
            <person name="Jungbluth S."/>
            <person name="Walsh D.A."/>
            <person name="Denef V.J."/>
            <person name="McMahon K.D."/>
            <person name="Konstantinidis K.T."/>
            <person name="Eloe-Fadrosh E.A."/>
            <person name="Kyrpides N.C."/>
            <person name="Woyke T."/>
        </authorList>
    </citation>
    <scope>NUCLEOTIDE SEQUENCE</scope>
    <source>
        <strain evidence="1">GVMAG-S-1035231-58</strain>
    </source>
</reference>
<organism evidence="1">
    <name type="scientific">viral metagenome</name>
    <dbReference type="NCBI Taxonomy" id="1070528"/>
    <lineage>
        <taxon>unclassified sequences</taxon>
        <taxon>metagenomes</taxon>
        <taxon>organismal metagenomes</taxon>
    </lineage>
</organism>
<sequence>MRCASVKKKNSKEACAANAVAGHTLCGRHIRVKSVTLWKDVHRQEVNGLIKCQAVWKGWKVRRMIKLAGPGAMKRSICANDEDVCTCLEKERESPLNYFGLEENGKVWWFSFGTLWDWSTRSIEPSNPYTKVPLTQDTLFRLRKLYLLRRRYRMALPAEIKTLNERMTRRWTTLCQIFRSHGFADVHPLNFVDIDRNGFRTIFRLLHDDLAAMNPKPYRLLEYCARGLRHSELPTYNYMLMSTTMLHFILMESNSYEIVFQLMSAIYRC</sequence>
<proteinExistence type="predicted"/>
<dbReference type="EMBL" id="MN740639">
    <property type="protein sequence ID" value="QHU36540.1"/>
    <property type="molecule type" value="Genomic_DNA"/>
</dbReference>
<evidence type="ECO:0000313" key="1">
    <source>
        <dbReference type="EMBL" id="QHU36540.1"/>
    </source>
</evidence>
<name>A0A6C0M1K9_9ZZZZ</name>
<accession>A0A6C0M1K9</accession>
<protein>
    <submittedName>
        <fullName evidence="1">Uncharacterized protein</fullName>
    </submittedName>
</protein>